<dbReference type="Proteomes" id="UP001177670">
    <property type="component" value="Unassembled WGS sequence"/>
</dbReference>
<feature type="region of interest" description="Disordered" evidence="1">
    <location>
        <begin position="1"/>
        <end position="32"/>
    </location>
</feature>
<protein>
    <submittedName>
        <fullName evidence="2">Uncharacterized protein</fullName>
    </submittedName>
</protein>
<comment type="caution">
    <text evidence="2">The sequence shown here is derived from an EMBL/GenBank/DDBJ whole genome shotgun (WGS) entry which is preliminary data.</text>
</comment>
<gene>
    <name evidence="2" type="ORF">K0M31_017245</name>
</gene>
<evidence type="ECO:0000313" key="3">
    <source>
        <dbReference type="Proteomes" id="UP001177670"/>
    </source>
</evidence>
<organism evidence="2 3">
    <name type="scientific">Melipona bicolor</name>
    <dbReference type="NCBI Taxonomy" id="60889"/>
    <lineage>
        <taxon>Eukaryota</taxon>
        <taxon>Metazoa</taxon>
        <taxon>Ecdysozoa</taxon>
        <taxon>Arthropoda</taxon>
        <taxon>Hexapoda</taxon>
        <taxon>Insecta</taxon>
        <taxon>Pterygota</taxon>
        <taxon>Neoptera</taxon>
        <taxon>Endopterygota</taxon>
        <taxon>Hymenoptera</taxon>
        <taxon>Apocrita</taxon>
        <taxon>Aculeata</taxon>
        <taxon>Apoidea</taxon>
        <taxon>Anthophila</taxon>
        <taxon>Apidae</taxon>
        <taxon>Melipona</taxon>
    </lineage>
</organism>
<feature type="region of interest" description="Disordered" evidence="1">
    <location>
        <begin position="107"/>
        <end position="138"/>
    </location>
</feature>
<evidence type="ECO:0000313" key="2">
    <source>
        <dbReference type="EMBL" id="KAK1130940.1"/>
    </source>
</evidence>
<dbReference type="AlphaFoldDB" id="A0AA40G4H3"/>
<accession>A0AA40G4H3</accession>
<proteinExistence type="predicted"/>
<evidence type="ECO:0000256" key="1">
    <source>
        <dbReference type="SAM" id="MobiDB-lite"/>
    </source>
</evidence>
<dbReference type="EMBL" id="JAHYIQ010000006">
    <property type="protein sequence ID" value="KAK1130940.1"/>
    <property type="molecule type" value="Genomic_DNA"/>
</dbReference>
<keyword evidence="3" id="KW-1185">Reference proteome</keyword>
<reference evidence="2" key="1">
    <citation type="submission" date="2021-10" db="EMBL/GenBank/DDBJ databases">
        <title>Melipona bicolor Genome sequencing and assembly.</title>
        <authorList>
            <person name="Araujo N.S."/>
            <person name="Arias M.C."/>
        </authorList>
    </citation>
    <scope>NUCLEOTIDE SEQUENCE</scope>
    <source>
        <strain evidence="2">USP_2M_L1-L4_2017</strain>
        <tissue evidence="2">Whole body</tissue>
    </source>
</reference>
<sequence length="138" mass="14873">MKKTRGLSLGGPIGRGEDEEDSREAEESSRYALPAYSPAEKGCKWQAAGDDELAHVPSCWAAAFLHAAIRPHEAALAQQPSLPLRLRVLHPPTGCVRAGDAIHGRQTVSTALDERRSPSSRGQNIPFEPSNRVDIATP</sequence>
<name>A0AA40G4H3_9HYME</name>